<dbReference type="Pfam" id="PF00499">
    <property type="entry name" value="Oxidored_q3"/>
    <property type="match status" value="1"/>
</dbReference>
<evidence type="ECO:0000256" key="3">
    <source>
        <dbReference type="SAM" id="MobiDB-lite"/>
    </source>
</evidence>
<reference evidence="4 5" key="1">
    <citation type="journal article" date="2020" name="Syst. Appl. Microbiol.">
        <title>Alienimonas chondri sp. nov., a novel planctomycete isolated from the biofilm of the red alga Chondrus crispus.</title>
        <authorList>
            <person name="Vitorino I."/>
            <person name="Albuquerque L."/>
            <person name="Wiegand S."/>
            <person name="Kallscheuer N."/>
            <person name="da Costa M.S."/>
            <person name="Lobo-da-Cunha A."/>
            <person name="Jogler C."/>
            <person name="Lage O.M."/>
        </authorList>
    </citation>
    <scope>NUCLEOTIDE SEQUENCE [LARGE SCALE GENOMIC DNA]</scope>
    <source>
        <strain evidence="4 5">LzC2</strain>
    </source>
</reference>
<evidence type="ECO:0000256" key="1">
    <source>
        <dbReference type="ARBA" id="ARBA00005698"/>
    </source>
</evidence>
<dbReference type="PANTHER" id="PTHR33269">
    <property type="entry name" value="NADH-UBIQUINONE OXIDOREDUCTASE CHAIN 6"/>
    <property type="match status" value="1"/>
</dbReference>
<dbReference type="InterPro" id="IPR042106">
    <property type="entry name" value="Nuo/plastoQ_OxRdtase_6_NuoJ"/>
</dbReference>
<comment type="caution">
    <text evidence="4">The sequence shown here is derived from an EMBL/GenBank/DDBJ whole genome shotgun (WGS) entry which is preliminary data.</text>
</comment>
<keyword evidence="5" id="KW-1185">Reference proteome</keyword>
<gene>
    <name evidence="4" type="ORF">LzC2_27940</name>
</gene>
<comment type="subcellular location">
    <subcellularLocation>
        <location evidence="2">Cell membrane</location>
        <topology evidence="2">Multi-pass membrane protein</topology>
    </subcellularLocation>
</comment>
<accession>A0ABX1VFT8</accession>
<dbReference type="Gene3D" id="1.20.120.1200">
    <property type="entry name" value="NADH-ubiquinone/plastoquinone oxidoreductase chain 6, subunit NuoJ"/>
    <property type="match status" value="1"/>
</dbReference>
<feature type="transmembrane region" description="Helical" evidence="2">
    <location>
        <begin position="156"/>
        <end position="178"/>
    </location>
</feature>
<feature type="transmembrane region" description="Helical" evidence="2">
    <location>
        <begin position="6"/>
        <end position="25"/>
    </location>
</feature>
<comment type="catalytic activity">
    <reaction evidence="2">
        <text>a quinone + NADH + 5 H(+)(in) = a quinol + NAD(+) + 4 H(+)(out)</text>
        <dbReference type="Rhea" id="RHEA:57888"/>
        <dbReference type="ChEBI" id="CHEBI:15378"/>
        <dbReference type="ChEBI" id="CHEBI:24646"/>
        <dbReference type="ChEBI" id="CHEBI:57540"/>
        <dbReference type="ChEBI" id="CHEBI:57945"/>
        <dbReference type="ChEBI" id="CHEBI:132124"/>
    </reaction>
</comment>
<dbReference type="Proteomes" id="UP000609651">
    <property type="component" value="Unassembled WGS sequence"/>
</dbReference>
<dbReference type="EC" id="7.1.1.-" evidence="2"/>
<keyword evidence="2" id="KW-0874">Quinone</keyword>
<sequence>MTGADALFGVFAALACGGALGVAAFRSVARMAFSLVVCLSAVAGLFFLLNAPMVGATQLIVYVGGTVVLLIFGVMLTDAGVGRRMKIGLLETISMTFIAIGLAAALGWTAVGLGRAIPGAPVLDEEGVEIVAATPDTLRPIGLKFLGLGGESGVGFLLPFEIISVHLLVVLIGAAYLARAKRRVDATPETPPEATRETASDGLGEQA</sequence>
<evidence type="ECO:0000256" key="2">
    <source>
        <dbReference type="RuleBase" id="RU004429"/>
    </source>
</evidence>
<protein>
    <recommendedName>
        <fullName evidence="2">NADH-quinone oxidoreductase subunit J</fullName>
        <ecNumber evidence="2">7.1.1.-</ecNumber>
    </recommendedName>
</protein>
<dbReference type="RefSeq" id="WP_171187961.1">
    <property type="nucleotide sequence ID" value="NZ_WTPX01000093.1"/>
</dbReference>
<keyword evidence="2" id="KW-0520">NAD</keyword>
<keyword evidence="2" id="KW-0812">Transmembrane</keyword>
<dbReference type="EMBL" id="WTPX01000093">
    <property type="protein sequence ID" value="NNJ26703.1"/>
    <property type="molecule type" value="Genomic_DNA"/>
</dbReference>
<comment type="similarity">
    <text evidence="1 2">Belongs to the complex I subunit 6 family.</text>
</comment>
<feature type="region of interest" description="Disordered" evidence="3">
    <location>
        <begin position="185"/>
        <end position="207"/>
    </location>
</feature>
<proteinExistence type="inferred from homology"/>
<evidence type="ECO:0000313" key="4">
    <source>
        <dbReference type="EMBL" id="NNJ26703.1"/>
    </source>
</evidence>
<comment type="function">
    <text evidence="2">NDH-1 shuttles electrons from NADH, via FMN and iron-sulfur (Fe-S) centers, to quinones in the respiratory chain. Couples the redox reaction to proton translocation (for every two electrons transferred, four hydrogen ions are translocated across the cytoplasmic membrane), and thus conserves the redox energy in a proton gradient.</text>
</comment>
<name>A0ABX1VFT8_9PLAN</name>
<dbReference type="PANTHER" id="PTHR33269:SF17">
    <property type="entry name" value="NADH-UBIQUINONE OXIDOREDUCTASE CHAIN 6"/>
    <property type="match status" value="1"/>
</dbReference>
<feature type="transmembrane region" description="Helical" evidence="2">
    <location>
        <begin position="59"/>
        <end position="77"/>
    </location>
</feature>
<feature type="transmembrane region" description="Helical" evidence="2">
    <location>
        <begin position="32"/>
        <end position="53"/>
    </location>
</feature>
<keyword evidence="2" id="KW-1133">Transmembrane helix</keyword>
<organism evidence="4 5">
    <name type="scientific">Alienimonas chondri</name>
    <dbReference type="NCBI Taxonomy" id="2681879"/>
    <lineage>
        <taxon>Bacteria</taxon>
        <taxon>Pseudomonadati</taxon>
        <taxon>Planctomycetota</taxon>
        <taxon>Planctomycetia</taxon>
        <taxon>Planctomycetales</taxon>
        <taxon>Planctomycetaceae</taxon>
        <taxon>Alienimonas</taxon>
    </lineage>
</organism>
<dbReference type="InterPro" id="IPR001457">
    <property type="entry name" value="NADH_UbQ/plastoQ_OxRdtase_su6"/>
</dbReference>
<keyword evidence="2" id="KW-1003">Cell membrane</keyword>
<feature type="transmembrane region" description="Helical" evidence="2">
    <location>
        <begin position="89"/>
        <end position="111"/>
    </location>
</feature>
<evidence type="ECO:0000313" key="5">
    <source>
        <dbReference type="Proteomes" id="UP000609651"/>
    </source>
</evidence>
<keyword evidence="2" id="KW-0472">Membrane</keyword>